<feature type="signal peptide" evidence="2">
    <location>
        <begin position="1"/>
        <end position="21"/>
    </location>
</feature>
<feature type="compositionally biased region" description="Polar residues" evidence="1">
    <location>
        <begin position="469"/>
        <end position="489"/>
    </location>
</feature>
<sequence length="895" mass="98186">MGFMKAIFLGILSLLPLLGVAHDLTVPLDDDPDREALRAHILSDWHQYQAQRLAKSATASAPTFSRSPHHTLQVASSSHVLALAAQAIAAEAMIPETAKAFLPFKKLDLREEGGFLYIGSDGLPEHGMMVGITAWQQQVPLPQSYWGDNTWRLPLHPRPAAQPALVKDRFLRGAIALAANGIPIFNPQNNRGEISQEIGELDQWGGHCGRADDYHYHVVPLHLQARVGKGLPVAYALDGYPIYGLTEPDGSSVSGLDECHGHESITLGYHYHASLKYPYVIGGFHGEVTEAEGQVDPQPRAHPVRPALQALRGAKITGFEKQGPQGYQLRYEVNGDPRSITYQINADGTYPFRFNNGREGMVEETYSALTTGSGGREPKRDADRKRMPEEGRRRSEPKNDEPPRKDSQPSATSPRAILNRIESQADANGDGLISAAEYAAHVRRAASQKGLSVDSALQAARQVFADQDTNQNGQLESAEWQSEPSPTLETESKEKRRPTRSQVANESPSPATRSSDGRFLLSSPAVADAAELPAEHTGDGAGISPALTWENPPEHTQSYALIMDHQDRDGNMKWYWTVYNIPASARSLPKDNREIGSTGTGFKGAVGYEPPHSKGAGAHTYVITLYALDSPLVISGTPGRVELLNAMQGKILASSSLHVVHTSLGAGGETSRRDRPSQPPTSDRGDKPSPRGGFSGLIKPTLTDTMKLNVYADNWFMLYINGRLTAVDSIPFTPHNVVSVDVLPEYPMTIAVLAKDNADPKTGLEYGSSIGDGGFILKFGDGTVTNATWKAKSFFHGPLKRDANHPQVIQEPLPDHWWQVDFDDSAWKSAQEYSLEAVDPKQPYYDHDFEGAKFIWTEDLALDNTVIFRTRVEKPGWQPRWNTRPDLDVTEAPMR</sequence>
<dbReference type="PROSITE" id="PS50222">
    <property type="entry name" value="EF_HAND_2"/>
    <property type="match status" value="1"/>
</dbReference>
<feature type="domain" description="EF-hand" evidence="3">
    <location>
        <begin position="413"/>
        <end position="448"/>
    </location>
</feature>
<dbReference type="STRING" id="48467.SAMN02745166_01631"/>
<dbReference type="SUPFAM" id="SSF47473">
    <property type="entry name" value="EF-hand"/>
    <property type="match status" value="1"/>
</dbReference>
<dbReference type="Gene3D" id="1.10.238.10">
    <property type="entry name" value="EF-hand"/>
    <property type="match status" value="1"/>
</dbReference>
<keyword evidence="5" id="KW-1185">Reference proteome</keyword>
<dbReference type="InterPro" id="IPR005247">
    <property type="entry name" value="YbhB_YbcL/LppC-like"/>
</dbReference>
<accession>A0A1T4XK63</accession>
<gene>
    <name evidence="4" type="ORF">SAMN02745166_01631</name>
</gene>
<evidence type="ECO:0000259" key="3">
    <source>
        <dbReference type="PROSITE" id="PS50222"/>
    </source>
</evidence>
<feature type="region of interest" description="Disordered" evidence="1">
    <location>
        <begin position="367"/>
        <end position="416"/>
    </location>
</feature>
<dbReference type="InterPro" id="IPR025924">
    <property type="entry name" value="YHYH_dom"/>
</dbReference>
<evidence type="ECO:0000313" key="4">
    <source>
        <dbReference type="EMBL" id="SKA89897.1"/>
    </source>
</evidence>
<dbReference type="PROSITE" id="PS00018">
    <property type="entry name" value="EF_HAND_1"/>
    <property type="match status" value="2"/>
</dbReference>
<dbReference type="Pfam" id="PF14240">
    <property type="entry name" value="YHYH"/>
    <property type="match status" value="1"/>
</dbReference>
<dbReference type="InterPro" id="IPR036610">
    <property type="entry name" value="PEBP-like_sf"/>
</dbReference>
<feature type="region of interest" description="Disordered" evidence="1">
    <location>
        <begin position="664"/>
        <end position="697"/>
    </location>
</feature>
<dbReference type="Pfam" id="PF01161">
    <property type="entry name" value="PBP"/>
    <property type="match status" value="1"/>
</dbReference>
<dbReference type="Proteomes" id="UP000190774">
    <property type="component" value="Unassembled WGS sequence"/>
</dbReference>
<dbReference type="PANTHER" id="PTHR30289:SF1">
    <property type="entry name" value="PEBP (PHOSPHATIDYLETHANOLAMINE-BINDING PROTEIN) FAMILY PROTEIN"/>
    <property type="match status" value="1"/>
</dbReference>
<protein>
    <submittedName>
        <fullName evidence="4">Raf kinase inhibitor-like protein, YbhB/YbcL family</fullName>
    </submittedName>
</protein>
<dbReference type="InterPro" id="IPR011992">
    <property type="entry name" value="EF-hand-dom_pair"/>
</dbReference>
<reference evidence="5" key="1">
    <citation type="submission" date="2017-02" db="EMBL/GenBank/DDBJ databases">
        <authorList>
            <person name="Varghese N."/>
            <person name="Submissions S."/>
        </authorList>
    </citation>
    <scope>NUCLEOTIDE SEQUENCE [LARGE SCALE GENOMIC DNA]</scope>
    <source>
        <strain evidence="5">ATCC 700200</strain>
    </source>
</reference>
<feature type="region of interest" description="Disordered" evidence="1">
    <location>
        <begin position="469"/>
        <end position="519"/>
    </location>
</feature>
<dbReference type="InterPro" id="IPR008914">
    <property type="entry name" value="PEBP"/>
</dbReference>
<evidence type="ECO:0000256" key="1">
    <source>
        <dbReference type="SAM" id="MobiDB-lite"/>
    </source>
</evidence>
<dbReference type="InterPro" id="IPR018247">
    <property type="entry name" value="EF_Hand_1_Ca_BS"/>
</dbReference>
<organism evidence="4 5">
    <name type="scientific">Prosthecobacter debontii</name>
    <dbReference type="NCBI Taxonomy" id="48467"/>
    <lineage>
        <taxon>Bacteria</taxon>
        <taxon>Pseudomonadati</taxon>
        <taxon>Verrucomicrobiota</taxon>
        <taxon>Verrucomicrobiia</taxon>
        <taxon>Verrucomicrobiales</taxon>
        <taxon>Verrucomicrobiaceae</taxon>
        <taxon>Prosthecobacter</taxon>
    </lineage>
</organism>
<dbReference type="Gene3D" id="2.60.120.260">
    <property type="entry name" value="Galactose-binding domain-like"/>
    <property type="match status" value="1"/>
</dbReference>
<dbReference type="EMBL" id="FUYE01000004">
    <property type="protein sequence ID" value="SKA89897.1"/>
    <property type="molecule type" value="Genomic_DNA"/>
</dbReference>
<evidence type="ECO:0000256" key="2">
    <source>
        <dbReference type="SAM" id="SignalP"/>
    </source>
</evidence>
<dbReference type="SUPFAM" id="SSF49777">
    <property type="entry name" value="PEBP-like"/>
    <property type="match status" value="1"/>
</dbReference>
<dbReference type="AlphaFoldDB" id="A0A1T4XK63"/>
<dbReference type="CDD" id="cd00865">
    <property type="entry name" value="PEBP_bact_arch"/>
    <property type="match status" value="1"/>
</dbReference>
<dbReference type="Gene3D" id="3.90.280.10">
    <property type="entry name" value="PEBP-like"/>
    <property type="match status" value="1"/>
</dbReference>
<feature type="chain" id="PRO_5012233673" evidence="2">
    <location>
        <begin position="22"/>
        <end position="895"/>
    </location>
</feature>
<feature type="compositionally biased region" description="Basic and acidic residues" evidence="1">
    <location>
        <begin position="376"/>
        <end position="407"/>
    </location>
</feature>
<name>A0A1T4XK63_9BACT</name>
<proteinExistence type="predicted"/>
<keyword evidence="2" id="KW-0732">Signal</keyword>
<evidence type="ECO:0000313" key="5">
    <source>
        <dbReference type="Proteomes" id="UP000190774"/>
    </source>
</evidence>
<feature type="compositionally biased region" description="Polar residues" evidence="1">
    <location>
        <begin position="500"/>
        <end position="514"/>
    </location>
</feature>
<dbReference type="GO" id="GO:0005509">
    <property type="term" value="F:calcium ion binding"/>
    <property type="evidence" value="ECO:0007669"/>
    <property type="project" value="InterPro"/>
</dbReference>
<dbReference type="PANTHER" id="PTHR30289">
    <property type="entry name" value="UNCHARACTERIZED PROTEIN YBCL-RELATED"/>
    <property type="match status" value="1"/>
</dbReference>
<dbReference type="InterPro" id="IPR002048">
    <property type="entry name" value="EF_hand_dom"/>
</dbReference>